<dbReference type="Proteomes" id="UP000580568">
    <property type="component" value="Unassembled WGS sequence"/>
</dbReference>
<feature type="transmembrane region" description="Helical" evidence="1">
    <location>
        <begin position="111"/>
        <end position="130"/>
    </location>
</feature>
<dbReference type="NCBIfam" id="NF038403">
    <property type="entry name" value="perm_prefix_1"/>
    <property type="match status" value="1"/>
</dbReference>
<organism evidence="2 3">
    <name type="scientific">Clostridium fungisolvens</name>
    <dbReference type="NCBI Taxonomy" id="1604897"/>
    <lineage>
        <taxon>Bacteria</taxon>
        <taxon>Bacillati</taxon>
        <taxon>Bacillota</taxon>
        <taxon>Clostridia</taxon>
        <taxon>Eubacteriales</taxon>
        <taxon>Clostridiaceae</taxon>
        <taxon>Clostridium</taxon>
    </lineage>
</organism>
<dbReference type="EMBL" id="BLZR01000001">
    <property type="protein sequence ID" value="GFP77647.1"/>
    <property type="molecule type" value="Genomic_DNA"/>
</dbReference>
<dbReference type="RefSeq" id="WP_183279011.1">
    <property type="nucleotide sequence ID" value="NZ_BLZR01000001.1"/>
</dbReference>
<name>A0A6V8SKF9_9CLOT</name>
<reference evidence="2 3" key="1">
    <citation type="submission" date="2020-07" db="EMBL/GenBank/DDBJ databases">
        <title>A new beta-1,3-glucan-decomposing anaerobic bacterium isolated from anoxic soil subjected to biological soil disinfestation.</title>
        <authorList>
            <person name="Ueki A."/>
            <person name="Tonouchi A."/>
        </authorList>
    </citation>
    <scope>NUCLEOTIDE SEQUENCE [LARGE SCALE GENOMIC DNA]</scope>
    <source>
        <strain evidence="2 3">TW1</strain>
    </source>
</reference>
<protein>
    <submittedName>
        <fullName evidence="2">Uncharacterized protein</fullName>
    </submittedName>
</protein>
<feature type="transmembrane region" description="Helical" evidence="1">
    <location>
        <begin position="167"/>
        <end position="191"/>
    </location>
</feature>
<dbReference type="AlphaFoldDB" id="A0A6V8SKF9"/>
<feature type="transmembrane region" description="Helical" evidence="1">
    <location>
        <begin position="79"/>
        <end position="99"/>
    </location>
</feature>
<feature type="transmembrane region" description="Helical" evidence="1">
    <location>
        <begin position="142"/>
        <end position="161"/>
    </location>
</feature>
<comment type="caution">
    <text evidence="2">The sequence shown here is derived from an EMBL/GenBank/DDBJ whole genome shotgun (WGS) entry which is preliminary data.</text>
</comment>
<sequence length="205" mass="23412">MEELDRYISSIVADLKISKKRKLELISEFKDHLELLKLQYMSEGYSEAEAVRKSIDSFGEVKQLKLNIMNSLSNYRNRITLLFGLLLIISLILIGNKIPMPGIDLALSSNLLSTSVFFMMIFIPLGYWVPVIFSKSKKKLELLLLALPLTINVIILFSFFMMSSIRINYIISISISSFLGGLIGYILLVSVNKFYMINIKLLTRN</sequence>
<dbReference type="InterPro" id="IPR047928">
    <property type="entry name" value="Perm_prefix_1"/>
</dbReference>
<keyword evidence="1" id="KW-0812">Transmembrane</keyword>
<gene>
    <name evidence="2" type="ORF">bsdtw1_03805</name>
</gene>
<keyword evidence="1" id="KW-1133">Transmembrane helix</keyword>
<evidence type="ECO:0000313" key="3">
    <source>
        <dbReference type="Proteomes" id="UP000580568"/>
    </source>
</evidence>
<evidence type="ECO:0000313" key="2">
    <source>
        <dbReference type="EMBL" id="GFP77647.1"/>
    </source>
</evidence>
<accession>A0A6V8SKF9</accession>
<keyword evidence="3" id="KW-1185">Reference proteome</keyword>
<proteinExistence type="predicted"/>
<keyword evidence="1" id="KW-0472">Membrane</keyword>
<evidence type="ECO:0000256" key="1">
    <source>
        <dbReference type="SAM" id="Phobius"/>
    </source>
</evidence>